<accession>A0A4Y2DQ59</accession>
<name>A0A4Y2DQ59_ARAVE</name>
<evidence type="ECO:0000313" key="2">
    <source>
        <dbReference type="EMBL" id="GBM18357.1"/>
    </source>
</evidence>
<feature type="transmembrane region" description="Helical" evidence="1">
    <location>
        <begin position="21"/>
        <end position="42"/>
    </location>
</feature>
<proteinExistence type="predicted"/>
<dbReference type="EMBL" id="BGPR01000402">
    <property type="protein sequence ID" value="GBM18357.1"/>
    <property type="molecule type" value="Genomic_DNA"/>
</dbReference>
<comment type="caution">
    <text evidence="2">The sequence shown here is derived from an EMBL/GenBank/DDBJ whole genome shotgun (WGS) entry which is preliminary data.</text>
</comment>
<keyword evidence="1" id="KW-0472">Membrane</keyword>
<protein>
    <submittedName>
        <fullName evidence="2">Uncharacterized protein</fullName>
    </submittedName>
</protein>
<keyword evidence="1" id="KW-1133">Transmembrane helix</keyword>
<dbReference type="Proteomes" id="UP000499080">
    <property type="component" value="Unassembled WGS sequence"/>
</dbReference>
<keyword evidence="3" id="KW-1185">Reference proteome</keyword>
<sequence>MVEEETCDTTMRLLYLTFLSFRYNINSLVISYPHLVCFLSLLKFDPDLDDKLGEKSGDFGDEIWDLQGSGVFSISLLGGEMRLNVPDDSM</sequence>
<organism evidence="2 3">
    <name type="scientific">Araneus ventricosus</name>
    <name type="common">Orbweaver spider</name>
    <name type="synonym">Epeira ventricosa</name>
    <dbReference type="NCBI Taxonomy" id="182803"/>
    <lineage>
        <taxon>Eukaryota</taxon>
        <taxon>Metazoa</taxon>
        <taxon>Ecdysozoa</taxon>
        <taxon>Arthropoda</taxon>
        <taxon>Chelicerata</taxon>
        <taxon>Arachnida</taxon>
        <taxon>Araneae</taxon>
        <taxon>Araneomorphae</taxon>
        <taxon>Entelegynae</taxon>
        <taxon>Araneoidea</taxon>
        <taxon>Araneidae</taxon>
        <taxon>Araneus</taxon>
    </lineage>
</organism>
<gene>
    <name evidence="2" type="ORF">AVEN_127809_1</name>
</gene>
<evidence type="ECO:0000313" key="3">
    <source>
        <dbReference type="Proteomes" id="UP000499080"/>
    </source>
</evidence>
<dbReference type="AlphaFoldDB" id="A0A4Y2DQ59"/>
<evidence type="ECO:0000256" key="1">
    <source>
        <dbReference type="SAM" id="Phobius"/>
    </source>
</evidence>
<reference evidence="2 3" key="1">
    <citation type="journal article" date="2019" name="Sci. Rep.">
        <title>Orb-weaving spider Araneus ventricosus genome elucidates the spidroin gene catalogue.</title>
        <authorList>
            <person name="Kono N."/>
            <person name="Nakamura H."/>
            <person name="Ohtoshi R."/>
            <person name="Moran D.A.P."/>
            <person name="Shinohara A."/>
            <person name="Yoshida Y."/>
            <person name="Fujiwara M."/>
            <person name="Mori M."/>
            <person name="Tomita M."/>
            <person name="Arakawa K."/>
        </authorList>
    </citation>
    <scope>NUCLEOTIDE SEQUENCE [LARGE SCALE GENOMIC DNA]</scope>
</reference>
<keyword evidence="1" id="KW-0812">Transmembrane</keyword>